<feature type="compositionally biased region" description="Low complexity" evidence="1">
    <location>
        <begin position="56"/>
        <end position="73"/>
    </location>
</feature>
<dbReference type="RefSeq" id="WP_258858555.1">
    <property type="nucleotide sequence ID" value="NZ_JANUGV010000012.1"/>
</dbReference>
<evidence type="ECO:0000256" key="2">
    <source>
        <dbReference type="SAM" id="SignalP"/>
    </source>
</evidence>
<organism evidence="3 4">
    <name type="scientific">Massilia solisilvae</name>
    <dbReference type="NCBI Taxonomy" id="1811225"/>
    <lineage>
        <taxon>Bacteria</taxon>
        <taxon>Pseudomonadati</taxon>
        <taxon>Pseudomonadota</taxon>
        <taxon>Betaproteobacteria</taxon>
        <taxon>Burkholderiales</taxon>
        <taxon>Oxalobacteraceae</taxon>
        <taxon>Telluria group</taxon>
        <taxon>Massilia</taxon>
    </lineage>
</organism>
<dbReference type="EMBL" id="JANUGV010000012">
    <property type="protein sequence ID" value="MCS0611025.1"/>
    <property type="molecule type" value="Genomic_DNA"/>
</dbReference>
<feature type="compositionally biased region" description="Basic and acidic residues" evidence="1">
    <location>
        <begin position="44"/>
        <end position="53"/>
    </location>
</feature>
<proteinExistence type="predicted"/>
<name>A0ABT2BSI2_9BURK</name>
<keyword evidence="4" id="KW-1185">Reference proteome</keyword>
<feature type="signal peptide" evidence="2">
    <location>
        <begin position="1"/>
        <end position="22"/>
    </location>
</feature>
<comment type="caution">
    <text evidence="3">The sequence shown here is derived from an EMBL/GenBank/DDBJ whole genome shotgun (WGS) entry which is preliminary data.</text>
</comment>
<dbReference type="Proteomes" id="UP001205861">
    <property type="component" value="Unassembled WGS sequence"/>
</dbReference>
<protein>
    <submittedName>
        <fullName evidence="3">Uncharacterized protein</fullName>
    </submittedName>
</protein>
<gene>
    <name evidence="3" type="ORF">NX773_22950</name>
</gene>
<evidence type="ECO:0000313" key="4">
    <source>
        <dbReference type="Proteomes" id="UP001205861"/>
    </source>
</evidence>
<feature type="region of interest" description="Disordered" evidence="1">
    <location>
        <begin position="44"/>
        <end position="85"/>
    </location>
</feature>
<feature type="chain" id="PRO_5046036479" evidence="2">
    <location>
        <begin position="23"/>
        <end position="246"/>
    </location>
</feature>
<keyword evidence="2" id="KW-0732">Signal</keyword>
<reference evidence="3 4" key="1">
    <citation type="submission" date="2022-08" db="EMBL/GenBank/DDBJ databases">
        <title>Reclassification of Massilia species as members of the genera Telluria, Duganella, Pseudoduganella, Mokoshia gen. nov. and Zemynaea gen. nov. using orthogonal and non-orthogonal genome-based approaches.</title>
        <authorList>
            <person name="Bowman J.P."/>
        </authorList>
    </citation>
    <scope>NUCLEOTIDE SEQUENCE [LARGE SCALE GENOMIC DNA]</scope>
    <source>
        <strain evidence="3 4">JCM 31607</strain>
    </source>
</reference>
<sequence length="246" mass="26622">MIRKTLIAALCGIALAPLGAHAQWLDTLKNAAAQAAVGAVQKMVDKPAAEPQERSPAAAPATRNADAPATAGAQRPSDASAAPGCRKLKGNVLPPVGARPADFKPEVLWPEETQCSYYKFADLKFDAARDMKKKFENASKVPCSDCEGGYSFDAWAHFAVVKGGSSKEKFDAMLLALKPGQHIDWKGAKFQGQVLLSGEQPVAGFPCKQFHWILKDKAGAQVAEREGMYCEYKEEYSTTARWHEIL</sequence>
<evidence type="ECO:0000256" key="1">
    <source>
        <dbReference type="SAM" id="MobiDB-lite"/>
    </source>
</evidence>
<evidence type="ECO:0000313" key="3">
    <source>
        <dbReference type="EMBL" id="MCS0611025.1"/>
    </source>
</evidence>
<accession>A0ABT2BSI2</accession>